<protein>
    <submittedName>
        <fullName evidence="9">Proboscipedia homeobox protein</fullName>
    </submittedName>
</protein>
<dbReference type="InterPro" id="IPR020479">
    <property type="entry name" value="HD_metazoa"/>
</dbReference>
<evidence type="ECO:0000256" key="7">
    <source>
        <dbReference type="SAM" id="MobiDB-lite"/>
    </source>
</evidence>
<dbReference type="Gene3D" id="1.10.10.60">
    <property type="entry name" value="Homeodomain-like"/>
    <property type="match status" value="1"/>
</dbReference>
<evidence type="ECO:0000256" key="1">
    <source>
        <dbReference type="ARBA" id="ARBA00022473"/>
    </source>
</evidence>
<evidence type="ECO:0000256" key="4">
    <source>
        <dbReference type="ARBA" id="ARBA00023242"/>
    </source>
</evidence>
<evidence type="ECO:0000256" key="3">
    <source>
        <dbReference type="ARBA" id="ARBA00023155"/>
    </source>
</evidence>
<dbReference type="InterPro" id="IPR017970">
    <property type="entry name" value="Homeobox_CS"/>
</dbReference>
<dbReference type="PRINTS" id="PR00024">
    <property type="entry name" value="HOMEOBOX"/>
</dbReference>
<dbReference type="SMART" id="SM00389">
    <property type="entry name" value="HOX"/>
    <property type="match status" value="1"/>
</dbReference>
<dbReference type="GO" id="GO:0000981">
    <property type="term" value="F:DNA-binding transcription factor activity, RNA polymerase II-specific"/>
    <property type="evidence" value="ECO:0007669"/>
    <property type="project" value="InterPro"/>
</dbReference>
<dbReference type="PROSITE" id="PS50071">
    <property type="entry name" value="HOMEOBOX_2"/>
    <property type="match status" value="1"/>
</dbReference>
<feature type="compositionally biased region" description="Polar residues" evidence="7">
    <location>
        <begin position="239"/>
        <end position="250"/>
    </location>
</feature>
<evidence type="ECO:0000256" key="5">
    <source>
        <dbReference type="PROSITE-ProRule" id="PRU00108"/>
    </source>
</evidence>
<reference evidence="9" key="1">
    <citation type="journal article" date="2016" name="J. Anim. Genet.">
        <title>Brachiopods possess a split Hox cluster with signs of spatial, but not temporal collinearity.</title>
        <authorList>
            <person name="Schiemann S.M."/>
            <person name="Martin-Duran J.M."/>
            <person name="Borve A."/>
            <person name="Vellutini B.C."/>
            <person name="Passamaneck Y.J."/>
            <person name="Hejnol A."/>
        </authorList>
    </citation>
    <scope>NUCLEOTIDE SEQUENCE</scope>
</reference>
<keyword evidence="1" id="KW-0217">Developmental protein</keyword>
<dbReference type="Pfam" id="PF00046">
    <property type="entry name" value="Homeodomain"/>
    <property type="match status" value="1"/>
</dbReference>
<evidence type="ECO:0000256" key="2">
    <source>
        <dbReference type="ARBA" id="ARBA00023125"/>
    </source>
</evidence>
<dbReference type="AlphaFoldDB" id="A0A2Z1TI23"/>
<dbReference type="PROSITE" id="PS00027">
    <property type="entry name" value="HOMEOBOX_1"/>
    <property type="match status" value="1"/>
</dbReference>
<feature type="domain" description="Homeobox" evidence="8">
    <location>
        <begin position="101"/>
        <end position="161"/>
    </location>
</feature>
<feature type="compositionally biased region" description="Basic and acidic residues" evidence="7">
    <location>
        <begin position="212"/>
        <end position="222"/>
    </location>
</feature>
<accession>A0A2Z1TI23</accession>
<feature type="compositionally biased region" description="Low complexity" evidence="7">
    <location>
        <begin position="172"/>
        <end position="188"/>
    </location>
</feature>
<feature type="DNA-binding region" description="Homeobox" evidence="5">
    <location>
        <begin position="103"/>
        <end position="162"/>
    </location>
</feature>
<name>A0A2Z1TI23_9BILA</name>
<dbReference type="EMBL" id="KX372757">
    <property type="protein sequence ID" value="ANO46565.1"/>
    <property type="molecule type" value="mRNA"/>
</dbReference>
<dbReference type="PANTHER" id="PTHR45664:SF2">
    <property type="entry name" value="HOMEOTIC PROTEIN PROBOSCIPEDIA"/>
    <property type="match status" value="1"/>
</dbReference>
<dbReference type="InterPro" id="IPR001356">
    <property type="entry name" value="HD"/>
</dbReference>
<dbReference type="GO" id="GO:0048513">
    <property type="term" value="P:animal organ development"/>
    <property type="evidence" value="ECO:0007669"/>
    <property type="project" value="UniProtKB-ARBA"/>
</dbReference>
<organism evidence="9">
    <name type="scientific">Novocrania anomala</name>
    <dbReference type="NCBI Taxonomy" id="317945"/>
    <lineage>
        <taxon>Eukaryota</taxon>
        <taxon>Metazoa</taxon>
        <taxon>Spiralia</taxon>
        <taxon>Lophotrochozoa</taxon>
        <taxon>Brachiopoda</taxon>
        <taxon>Craniiformea</taxon>
        <taxon>Craniata</taxon>
        <taxon>Craniida</taxon>
        <taxon>Cranioidea</taxon>
        <taxon>Craniidae</taxon>
        <taxon>Novocrania</taxon>
    </lineage>
</organism>
<keyword evidence="4 5" id="KW-0539">Nucleus</keyword>
<dbReference type="GO" id="GO:0005634">
    <property type="term" value="C:nucleus"/>
    <property type="evidence" value="ECO:0007669"/>
    <property type="project" value="UniProtKB-SubCell"/>
</dbReference>
<proteinExistence type="evidence at transcript level"/>
<dbReference type="GO" id="GO:0000978">
    <property type="term" value="F:RNA polymerase II cis-regulatory region sequence-specific DNA binding"/>
    <property type="evidence" value="ECO:0007669"/>
    <property type="project" value="TreeGrafter"/>
</dbReference>
<feature type="region of interest" description="Disordered" evidence="7">
    <location>
        <begin position="159"/>
        <end position="263"/>
    </location>
</feature>
<dbReference type="FunFam" id="1.10.10.60:FF:000176">
    <property type="entry name" value="pancreas/duodenum homeobox protein 1"/>
    <property type="match status" value="1"/>
</dbReference>
<dbReference type="InterPro" id="IPR009057">
    <property type="entry name" value="Homeodomain-like_sf"/>
</dbReference>
<evidence type="ECO:0000259" key="8">
    <source>
        <dbReference type="PROSITE" id="PS50071"/>
    </source>
</evidence>
<dbReference type="SUPFAM" id="SSF46689">
    <property type="entry name" value="Homeodomain-like"/>
    <property type="match status" value="1"/>
</dbReference>
<keyword evidence="2 5" id="KW-0238">DNA-binding</keyword>
<keyword evidence="3 5" id="KW-0371">Homeobox</keyword>
<dbReference type="PANTHER" id="PTHR45664">
    <property type="entry name" value="PROTEIN ZERKNUELLT 1-RELATED"/>
    <property type="match status" value="1"/>
</dbReference>
<comment type="subcellular location">
    <subcellularLocation>
        <location evidence="5 6">Nucleus</location>
    </subcellularLocation>
</comment>
<evidence type="ECO:0000313" key="9">
    <source>
        <dbReference type="EMBL" id="ANO46565.1"/>
    </source>
</evidence>
<evidence type="ECO:0000256" key="6">
    <source>
        <dbReference type="RuleBase" id="RU000682"/>
    </source>
</evidence>
<sequence>MESLRESGFINSRPSIAEFMTDIPSLHPSSITNRVEMAGFCQSMSGINQVHEASDISQTRGTDGVPDYPWMRDKKPVRRSHHTMTSIAPEFTPHHVTAKSNHARRLRTAYTNTQLLELEKEFHFNKYLCRPRRIEIAASLDLTERQVKVWFQNRRMKFKRQSQLKHGDGSNGDDSVSSSSPAADSTSDPMLTNDLEKPPSEISHASPISTTSREKDENDNDQRVVSSNDSMEQEHAHEQSPSSKPNGSMKSETEKVEVEDDFTGDVSMVTGQKVNESASGTVNNLLSCEQTVIEVENRQLSCTISEASSVEGITQYEHLSPNNSSHSFDGDTDEDRPILRSPNVDQFNHVCSGTPSPTIDRRPIECSSPRSTDYNNTFTADINKGTKVLNTNPLTSVCHSSLETVESIAAQCTSTGIHPAVSNSDITTPKHSAAAVPYTVPLGNGPHVASGPHTHQDRIGANRQSMWHIPENISHGQQPLVTTTHVQSINAPVYHNDYVSTAPFSEPTQVTSSTTMPLGGAHNYLNTFHPSQNVCNSQTILSPDRNMAPDIPQSGGTLRYNNYGVSVRTPLTQGEFYGRNPRNYFGGSFPGRQCSNYVNNNVSANVPPGQESVTGFSTNQIYRGRDGRQSNSNQYNFSAGTDYSYPNGGAQNEFVGVLTNNCDPSDEQTIYSSADIYSGSFNANGSSQGCNYGDGEYGVYQDGYSQHQQHFLQL</sequence>
<dbReference type="CDD" id="cd00086">
    <property type="entry name" value="homeodomain"/>
    <property type="match status" value="1"/>
</dbReference>